<gene>
    <name evidence="2" type="ORF">DYB32_010015</name>
</gene>
<feature type="region of interest" description="Disordered" evidence="1">
    <location>
        <begin position="138"/>
        <end position="164"/>
    </location>
</feature>
<protein>
    <submittedName>
        <fullName evidence="2">Uncharacterized protein</fullName>
    </submittedName>
</protein>
<evidence type="ECO:0000313" key="3">
    <source>
        <dbReference type="Proteomes" id="UP000285060"/>
    </source>
</evidence>
<proteinExistence type="predicted"/>
<accession>A0A3R6VEF3</accession>
<reference evidence="2 3" key="1">
    <citation type="submission" date="2018-08" db="EMBL/GenBank/DDBJ databases">
        <title>Aphanomyces genome sequencing and annotation.</title>
        <authorList>
            <person name="Minardi D."/>
            <person name="Oidtmann B."/>
            <person name="Van Der Giezen M."/>
            <person name="Studholme D.J."/>
        </authorList>
    </citation>
    <scope>NUCLEOTIDE SEQUENCE [LARGE SCALE GENOMIC DNA]</scope>
    <source>
        <strain evidence="2 3">NJM0002</strain>
    </source>
</reference>
<sequence length="354" mass="39379">MNGANAWKGSIPEVSLFAAFLAEKGQFGFGKSDLSLFLHARQLVMNCVGDLQALGHDDMPQLTSTQAQNIVHCVFQTLVHGHRHLILAKLEGLLKPITHLPEEDVASVHQDPAPQDKLSESPSTLPCFNFQGLPASTSAASSGHFPQGNVKKAIPSHVPDPKTTQARSHEEYGTEEKWIDVHQLLLFCVLEFREERRRFFTDMQVYVANKKLREDVAKATDGTVLVDCQHLMCMALQYYTNLFALARFTDGLSVDQTEVMTLALFMNDVSRPTPTTTTSSPSLQDKIGRVDDHQIRSMDVPKTDHATNLHHLVLVVVKLDRAVQTRKVRGTATAQFWIVHSSLLQHAFLQVAAL</sequence>
<comment type="caution">
    <text evidence="2">The sequence shown here is derived from an EMBL/GenBank/DDBJ whole genome shotgun (WGS) entry which is preliminary data.</text>
</comment>
<dbReference type="Proteomes" id="UP000285060">
    <property type="component" value="Unassembled WGS sequence"/>
</dbReference>
<keyword evidence="3" id="KW-1185">Reference proteome</keyword>
<organism evidence="2 3">
    <name type="scientific">Aphanomyces invadans</name>
    <dbReference type="NCBI Taxonomy" id="157072"/>
    <lineage>
        <taxon>Eukaryota</taxon>
        <taxon>Sar</taxon>
        <taxon>Stramenopiles</taxon>
        <taxon>Oomycota</taxon>
        <taxon>Saprolegniomycetes</taxon>
        <taxon>Saprolegniales</taxon>
        <taxon>Verrucalvaceae</taxon>
        <taxon>Aphanomyces</taxon>
    </lineage>
</organism>
<evidence type="ECO:0000313" key="2">
    <source>
        <dbReference type="EMBL" id="RHY20537.1"/>
    </source>
</evidence>
<dbReference type="AlphaFoldDB" id="A0A3R6VEF3"/>
<dbReference type="VEuPathDB" id="FungiDB:H310_01509"/>
<dbReference type="EMBL" id="QUSY01002616">
    <property type="protein sequence ID" value="RHY20537.1"/>
    <property type="molecule type" value="Genomic_DNA"/>
</dbReference>
<name>A0A3R6VEF3_9STRA</name>
<evidence type="ECO:0000256" key="1">
    <source>
        <dbReference type="SAM" id="MobiDB-lite"/>
    </source>
</evidence>